<dbReference type="PANTHER" id="PTHR48118:SF1">
    <property type="entry name" value="SPINDLE AND KINETOCHORE-ASSOCIATED PROTEIN 3"/>
    <property type="match status" value="1"/>
</dbReference>
<name>A0ABN8QTR5_9CNID</name>
<feature type="compositionally biased region" description="Polar residues" evidence="13">
    <location>
        <begin position="219"/>
        <end position="233"/>
    </location>
</feature>
<feature type="compositionally biased region" description="Basic and acidic residues" evidence="13">
    <location>
        <begin position="167"/>
        <end position="177"/>
    </location>
</feature>
<feature type="region of interest" description="Disordered" evidence="13">
    <location>
        <begin position="105"/>
        <end position="183"/>
    </location>
</feature>
<feature type="compositionally biased region" description="Polar residues" evidence="13">
    <location>
        <begin position="242"/>
        <end position="261"/>
    </location>
</feature>
<feature type="compositionally biased region" description="Low complexity" evidence="13">
    <location>
        <begin position="139"/>
        <end position="150"/>
    </location>
</feature>
<proteinExistence type="inferred from homology"/>
<evidence type="ECO:0000256" key="8">
    <source>
        <dbReference type="ARBA" id="ARBA00022776"/>
    </source>
</evidence>
<evidence type="ECO:0000256" key="13">
    <source>
        <dbReference type="SAM" id="MobiDB-lite"/>
    </source>
</evidence>
<comment type="similarity">
    <text evidence="3">Belongs to the SKA3 family.</text>
</comment>
<evidence type="ECO:0000256" key="11">
    <source>
        <dbReference type="ARBA" id="ARBA00023306"/>
    </source>
</evidence>
<dbReference type="Gene3D" id="6.10.250.1400">
    <property type="match status" value="1"/>
</dbReference>
<evidence type="ECO:0000256" key="5">
    <source>
        <dbReference type="ARBA" id="ARBA00022490"/>
    </source>
</evidence>
<organism evidence="14 15">
    <name type="scientific">Porites lobata</name>
    <dbReference type="NCBI Taxonomy" id="104759"/>
    <lineage>
        <taxon>Eukaryota</taxon>
        <taxon>Metazoa</taxon>
        <taxon>Cnidaria</taxon>
        <taxon>Anthozoa</taxon>
        <taxon>Hexacorallia</taxon>
        <taxon>Scleractinia</taxon>
        <taxon>Fungiina</taxon>
        <taxon>Poritidae</taxon>
        <taxon>Porites</taxon>
    </lineage>
</organism>
<reference evidence="14 15" key="1">
    <citation type="submission" date="2022-05" db="EMBL/GenBank/DDBJ databases">
        <authorList>
            <consortium name="Genoscope - CEA"/>
            <person name="William W."/>
        </authorList>
    </citation>
    <scope>NUCLEOTIDE SEQUENCE [LARGE SCALE GENOMIC DNA]</scope>
</reference>
<keyword evidence="11" id="KW-0131">Cell cycle</keyword>
<evidence type="ECO:0000256" key="10">
    <source>
        <dbReference type="ARBA" id="ARBA00023212"/>
    </source>
</evidence>
<keyword evidence="15" id="KW-1185">Reference proteome</keyword>
<protein>
    <recommendedName>
        <fullName evidence="16">Spindle and kinetochore-associated protein 3</fullName>
    </recommendedName>
</protein>
<dbReference type="Proteomes" id="UP001159405">
    <property type="component" value="Unassembled WGS sequence"/>
</dbReference>
<keyword evidence="12" id="KW-0137">Centromere</keyword>
<evidence type="ECO:0000256" key="7">
    <source>
        <dbReference type="ARBA" id="ARBA00022701"/>
    </source>
</evidence>
<feature type="region of interest" description="Disordered" evidence="13">
    <location>
        <begin position="239"/>
        <end position="261"/>
    </location>
</feature>
<evidence type="ECO:0000313" key="15">
    <source>
        <dbReference type="Proteomes" id="UP001159405"/>
    </source>
</evidence>
<sequence>MSSCEEFFSRLRKLAVTVDKESSELKGILEDSEISAYDENRACLLLRETLAEVKDFKKEVNDKVKDVQERHIFGDFISACGRLMTQTKEQINELESHLEKYGFIRPKEDLPDSTYSPTDGVKFDEDSAMKTSGERQHVSSSEQSDSGDGDIPFENSTDTRPQDITMETDHSENADNKENEEDIFKLPVPPQTFTKMIEVTPQRPFEPRQGILQDKGQMTPYSTPEAPQTTTPMIKSRLADETTGTPNDNLSTPEDTHLPSQPVTVTPMFKPSDGGVNIQTNLLPALGSPDLPAPPVMGTPGLKALGPSGLEFPSSELSFSLEALPPPPDITSVHILKPDDVIPTAPVQGSYLADHSGQSQHMFVQPLNENEYSILPVYVANQFSLKCINHHLDTINQFLLSNNEGHLEPAMLEQDLRNLLCLGAATKAFMLALVKTGRLKLAGKSIIFMNPALIYSLI</sequence>
<gene>
    <name evidence="14" type="ORF">PLOB_00009311</name>
</gene>
<evidence type="ECO:0008006" key="16">
    <source>
        <dbReference type="Google" id="ProtNLM"/>
    </source>
</evidence>
<keyword evidence="7" id="KW-0493">Microtubule</keyword>
<keyword evidence="4" id="KW-0158">Chromosome</keyword>
<evidence type="ECO:0000256" key="4">
    <source>
        <dbReference type="ARBA" id="ARBA00022454"/>
    </source>
</evidence>
<keyword evidence="8" id="KW-0498">Mitosis</keyword>
<evidence type="ECO:0000256" key="6">
    <source>
        <dbReference type="ARBA" id="ARBA00022618"/>
    </source>
</evidence>
<evidence type="ECO:0000313" key="14">
    <source>
        <dbReference type="EMBL" id="CAH3168465.1"/>
    </source>
</evidence>
<evidence type="ECO:0000256" key="12">
    <source>
        <dbReference type="ARBA" id="ARBA00023328"/>
    </source>
</evidence>
<accession>A0ABN8QTR5</accession>
<evidence type="ECO:0000256" key="9">
    <source>
        <dbReference type="ARBA" id="ARBA00022838"/>
    </source>
</evidence>
<dbReference type="PANTHER" id="PTHR48118">
    <property type="entry name" value="SPINDLE AND KINETOCHORE-ASSOCIATED PROTEIN 3"/>
    <property type="match status" value="1"/>
</dbReference>
<keyword evidence="10" id="KW-0206">Cytoskeleton</keyword>
<keyword evidence="9" id="KW-0995">Kinetochore</keyword>
<dbReference type="InterPro" id="IPR033341">
    <property type="entry name" value="SKA3"/>
</dbReference>
<feature type="compositionally biased region" description="Basic and acidic residues" evidence="13">
    <location>
        <begin position="121"/>
        <end position="137"/>
    </location>
</feature>
<evidence type="ECO:0000256" key="3">
    <source>
        <dbReference type="ARBA" id="ARBA00007716"/>
    </source>
</evidence>
<evidence type="ECO:0000256" key="2">
    <source>
        <dbReference type="ARBA" id="ARBA00004629"/>
    </source>
</evidence>
<comment type="caution">
    <text evidence="14">The sequence shown here is derived from an EMBL/GenBank/DDBJ whole genome shotgun (WGS) entry which is preliminary data.</text>
</comment>
<dbReference type="EMBL" id="CALNXK010000145">
    <property type="protein sequence ID" value="CAH3168465.1"/>
    <property type="molecule type" value="Genomic_DNA"/>
</dbReference>
<comment type="subcellular location">
    <subcellularLocation>
        <location evidence="2">Chromosome</location>
        <location evidence="2">Centromere</location>
        <location evidence="2">Kinetochore</location>
    </subcellularLocation>
    <subcellularLocation>
        <location evidence="1">Cytoplasm</location>
        <location evidence="1">Cytoskeleton</location>
        <location evidence="1">Spindle</location>
    </subcellularLocation>
</comment>
<keyword evidence="6" id="KW-0132">Cell division</keyword>
<feature type="region of interest" description="Disordered" evidence="13">
    <location>
        <begin position="214"/>
        <end position="233"/>
    </location>
</feature>
<evidence type="ECO:0000256" key="1">
    <source>
        <dbReference type="ARBA" id="ARBA00004186"/>
    </source>
</evidence>
<keyword evidence="5" id="KW-0963">Cytoplasm</keyword>